<dbReference type="EMBL" id="KP211867">
    <property type="protein sequence ID" value="ANV80044.1"/>
    <property type="molecule type" value="Genomic_DNA"/>
</dbReference>
<feature type="domain" description="Fatty acid desaturase" evidence="13">
    <location>
        <begin position="100"/>
        <end position="316"/>
    </location>
</feature>
<evidence type="ECO:0000313" key="14">
    <source>
        <dbReference type="EMBL" id="ANV80044.1"/>
    </source>
</evidence>
<proteinExistence type="inferred from homology"/>
<evidence type="ECO:0000256" key="12">
    <source>
        <dbReference type="SAM" id="Phobius"/>
    </source>
</evidence>
<evidence type="ECO:0000256" key="11">
    <source>
        <dbReference type="ARBA" id="ARBA00023136"/>
    </source>
</evidence>
<keyword evidence="3" id="KW-1003">Cell membrane</keyword>
<evidence type="ECO:0000256" key="4">
    <source>
        <dbReference type="ARBA" id="ARBA00022519"/>
    </source>
</evidence>
<feature type="transmembrane region" description="Helical" evidence="12">
    <location>
        <begin position="73"/>
        <end position="93"/>
    </location>
</feature>
<feature type="transmembrane region" description="Helical" evidence="12">
    <location>
        <begin position="36"/>
        <end position="53"/>
    </location>
</feature>
<dbReference type="GO" id="GO:0005886">
    <property type="term" value="C:plasma membrane"/>
    <property type="evidence" value="ECO:0007669"/>
    <property type="project" value="UniProtKB-SubCell"/>
</dbReference>
<dbReference type="AlphaFoldDB" id="A0A1B1TCN7"/>
<feature type="transmembrane region" description="Helical" evidence="12">
    <location>
        <begin position="230"/>
        <end position="247"/>
    </location>
</feature>
<dbReference type="GO" id="GO:0046872">
    <property type="term" value="F:metal ion binding"/>
    <property type="evidence" value="ECO:0007669"/>
    <property type="project" value="UniProtKB-KW"/>
</dbReference>
<evidence type="ECO:0000259" key="13">
    <source>
        <dbReference type="Pfam" id="PF00487"/>
    </source>
</evidence>
<evidence type="ECO:0000256" key="3">
    <source>
        <dbReference type="ARBA" id="ARBA00022475"/>
    </source>
</evidence>
<evidence type="ECO:0000256" key="5">
    <source>
        <dbReference type="ARBA" id="ARBA00022692"/>
    </source>
</evidence>
<feature type="transmembrane region" description="Helical" evidence="12">
    <location>
        <begin position="99"/>
        <end position="120"/>
    </location>
</feature>
<evidence type="ECO:0000256" key="6">
    <source>
        <dbReference type="ARBA" id="ARBA00022723"/>
    </source>
</evidence>
<dbReference type="GO" id="GO:0004497">
    <property type="term" value="F:monooxygenase activity"/>
    <property type="evidence" value="ECO:0007669"/>
    <property type="project" value="UniProtKB-KW"/>
</dbReference>
<reference evidence="14" key="1">
    <citation type="submission" date="2014-11" db="EMBL/GenBank/DDBJ databases">
        <authorList>
            <person name="Zhu J."/>
            <person name="Qi W."/>
            <person name="Song R."/>
        </authorList>
    </citation>
    <scope>NUCLEOTIDE SEQUENCE</scope>
</reference>
<evidence type="ECO:0000256" key="2">
    <source>
        <dbReference type="ARBA" id="ARBA00010823"/>
    </source>
</evidence>
<keyword evidence="7 12" id="KW-1133">Transmembrane helix</keyword>
<reference evidence="14" key="2">
    <citation type="journal article" date="2015" name="ISME J.">
        <title>A new class of marine Euryarchaeota group II from the Mediterranean deep chlorophyll maximum.</title>
        <authorList>
            <person name="Martin-Cuadrado A.B."/>
            <person name="Garcia-Heredia I."/>
            <person name="Molto A.G."/>
            <person name="Lopez-Ubeda R."/>
            <person name="Kimes N."/>
            <person name="Lopez-Garcia P."/>
            <person name="Moreira D."/>
            <person name="Rodriguez-Valera F."/>
        </authorList>
    </citation>
    <scope>NUCLEOTIDE SEQUENCE</scope>
</reference>
<evidence type="ECO:0000256" key="7">
    <source>
        <dbReference type="ARBA" id="ARBA00022989"/>
    </source>
</evidence>
<dbReference type="PANTHER" id="PTHR38674:SF1">
    <property type="entry name" value="ALKANE 1-MONOOXYGENASE 1"/>
    <property type="match status" value="1"/>
</dbReference>
<dbReference type="PANTHER" id="PTHR38674">
    <property type="entry name" value="ALKANE 1-MONOOXYGENASE 1"/>
    <property type="match status" value="1"/>
</dbReference>
<evidence type="ECO:0000256" key="9">
    <source>
        <dbReference type="ARBA" id="ARBA00023004"/>
    </source>
</evidence>
<keyword evidence="10 14" id="KW-0503">Monooxygenase</keyword>
<keyword evidence="6" id="KW-0479">Metal-binding</keyword>
<organism evidence="14">
    <name type="scientific">uncultured Poseidoniia archaeon</name>
    <dbReference type="NCBI Taxonomy" id="1697135"/>
    <lineage>
        <taxon>Archaea</taxon>
        <taxon>Methanobacteriati</taxon>
        <taxon>Thermoplasmatota</taxon>
        <taxon>Candidatus Poseidoniia</taxon>
        <taxon>environmental samples</taxon>
    </lineage>
</organism>
<dbReference type="GO" id="GO:0006629">
    <property type="term" value="P:lipid metabolic process"/>
    <property type="evidence" value="ECO:0007669"/>
    <property type="project" value="InterPro"/>
</dbReference>
<evidence type="ECO:0000256" key="8">
    <source>
        <dbReference type="ARBA" id="ARBA00023002"/>
    </source>
</evidence>
<accession>A0A1B1TCN7</accession>
<keyword evidence="8" id="KW-0560">Oxidoreductase</keyword>
<protein>
    <submittedName>
        <fullName evidence="14">Alkane-1-monooxygenase</fullName>
    </submittedName>
</protein>
<name>A0A1B1TCN7_9ARCH</name>
<feature type="transmembrane region" description="Helical" evidence="12">
    <location>
        <begin position="12"/>
        <end position="30"/>
    </location>
</feature>
<keyword evidence="4" id="KW-0997">Cell inner membrane</keyword>
<keyword evidence="11 12" id="KW-0472">Membrane</keyword>
<evidence type="ECO:0000256" key="10">
    <source>
        <dbReference type="ARBA" id="ARBA00023033"/>
    </source>
</evidence>
<comment type="subcellular location">
    <subcellularLocation>
        <location evidence="1">Cell inner membrane</location>
        <topology evidence="1">Multi-pass membrane protein</topology>
    </subcellularLocation>
</comment>
<evidence type="ECO:0000256" key="1">
    <source>
        <dbReference type="ARBA" id="ARBA00004429"/>
    </source>
</evidence>
<comment type="similarity">
    <text evidence="2">Belongs to the fatty acid desaturase type 1 family. AlkB subfamily.</text>
</comment>
<dbReference type="InterPro" id="IPR033885">
    <property type="entry name" value="AlkB/XylM"/>
</dbReference>
<sequence length="336" mass="38527">MVKESISPEPWIFHLLGLISPILVITGNLMGGLFTAMGVIFIWGISPLLDILFGKSKVPRPPRESGTPFEILLWVHGISHFFVIGSFFFFAFQQNEINIWLITAAISTGLCSGASAIVTAHELGHHKPKSPGWILARLLLFSVNYSHFTTEHNHVHHKWVATNRDSASATLDEGIWLFWLRTIPGQFISSIRVHNKKGREGLRNPTIQHFSLQIMAGLILLTFSNGLVLLSGWIILSLLAILTLEYVNYIRHWGLRRDVNERQTMMHSWNTESRWSRWSLLELTRHSHHHLEASVPFWKLQPHPEAPELPSGYYACWWPCLIPPVWKRWVSPRIPI</sequence>
<keyword evidence="5 12" id="KW-0812">Transmembrane</keyword>
<dbReference type="Pfam" id="PF00487">
    <property type="entry name" value="FA_desaturase"/>
    <property type="match status" value="1"/>
</dbReference>
<dbReference type="InterPro" id="IPR005804">
    <property type="entry name" value="FA_desaturase_dom"/>
</dbReference>
<keyword evidence="9" id="KW-0408">Iron</keyword>